<evidence type="ECO:0000313" key="2">
    <source>
        <dbReference type="EMBL" id="TNV87665.1"/>
    </source>
</evidence>
<evidence type="ECO:0000313" key="3">
    <source>
        <dbReference type="Proteomes" id="UP000785679"/>
    </source>
</evidence>
<keyword evidence="3" id="KW-1185">Reference proteome</keyword>
<name>A0A8J8TAH4_HALGN</name>
<organism evidence="2 3">
    <name type="scientific">Halteria grandinella</name>
    <dbReference type="NCBI Taxonomy" id="5974"/>
    <lineage>
        <taxon>Eukaryota</taxon>
        <taxon>Sar</taxon>
        <taxon>Alveolata</taxon>
        <taxon>Ciliophora</taxon>
        <taxon>Intramacronucleata</taxon>
        <taxon>Spirotrichea</taxon>
        <taxon>Stichotrichia</taxon>
        <taxon>Sporadotrichida</taxon>
        <taxon>Halteriidae</taxon>
        <taxon>Halteria</taxon>
    </lineage>
</organism>
<gene>
    <name evidence="2" type="ORF">FGO68_gene12369</name>
</gene>
<protein>
    <recommendedName>
        <fullName evidence="4">Transmembrane protein</fullName>
    </recommendedName>
</protein>
<dbReference type="AlphaFoldDB" id="A0A8J8TAH4"/>
<evidence type="ECO:0000256" key="1">
    <source>
        <dbReference type="SAM" id="Phobius"/>
    </source>
</evidence>
<keyword evidence="1" id="KW-0472">Membrane</keyword>
<sequence>MTQDKWLFHTPCKGFFTQQIVRQLGHIINTFNALTYRNYIEQKHKQLIFSNYSLVFNIDPKDILLNSLEYFRVSLLRNSHLQSEYQVPLLGLAAVKYNLQYVLKRLFCDIESVKLINLGLFKICNYFDLSLLCIIMSRNRMTATLALFSLFIWLFLEVVLL</sequence>
<accession>A0A8J8TAH4</accession>
<reference evidence="2" key="1">
    <citation type="submission" date="2019-06" db="EMBL/GenBank/DDBJ databases">
        <authorList>
            <person name="Zheng W."/>
        </authorList>
    </citation>
    <scope>NUCLEOTIDE SEQUENCE</scope>
    <source>
        <strain evidence="2">QDHG01</strain>
    </source>
</reference>
<keyword evidence="1" id="KW-1133">Transmembrane helix</keyword>
<dbReference type="EMBL" id="RRYP01000289">
    <property type="protein sequence ID" value="TNV87665.1"/>
    <property type="molecule type" value="Genomic_DNA"/>
</dbReference>
<feature type="transmembrane region" description="Helical" evidence="1">
    <location>
        <begin position="141"/>
        <end position="160"/>
    </location>
</feature>
<evidence type="ECO:0008006" key="4">
    <source>
        <dbReference type="Google" id="ProtNLM"/>
    </source>
</evidence>
<comment type="caution">
    <text evidence="2">The sequence shown here is derived from an EMBL/GenBank/DDBJ whole genome shotgun (WGS) entry which is preliminary data.</text>
</comment>
<keyword evidence="1" id="KW-0812">Transmembrane</keyword>
<proteinExistence type="predicted"/>
<dbReference type="Proteomes" id="UP000785679">
    <property type="component" value="Unassembled WGS sequence"/>
</dbReference>